<dbReference type="SUPFAM" id="SSF88659">
    <property type="entry name" value="Sigma3 and sigma4 domains of RNA polymerase sigma factors"/>
    <property type="match status" value="1"/>
</dbReference>
<evidence type="ECO:0000256" key="4">
    <source>
        <dbReference type="ARBA" id="ARBA00023163"/>
    </source>
</evidence>
<keyword evidence="8" id="KW-1185">Reference proteome</keyword>
<keyword evidence="3" id="KW-0731">Sigma factor</keyword>
<keyword evidence="4" id="KW-0804">Transcription</keyword>
<proteinExistence type="inferred from homology"/>
<dbReference type="InterPro" id="IPR036388">
    <property type="entry name" value="WH-like_DNA-bd_sf"/>
</dbReference>
<evidence type="ECO:0000259" key="6">
    <source>
        <dbReference type="Pfam" id="PF08281"/>
    </source>
</evidence>
<organism evidence="7 8">
    <name type="scientific">Paenibacillus glycanilyticus</name>
    <dbReference type="NCBI Taxonomy" id="126569"/>
    <lineage>
        <taxon>Bacteria</taxon>
        <taxon>Bacillati</taxon>
        <taxon>Bacillota</taxon>
        <taxon>Bacilli</taxon>
        <taxon>Bacillales</taxon>
        <taxon>Paenibacillaceae</taxon>
        <taxon>Paenibacillus</taxon>
    </lineage>
</organism>
<dbReference type="InterPro" id="IPR013324">
    <property type="entry name" value="RNA_pol_sigma_r3/r4-like"/>
</dbReference>
<reference evidence="7 8" key="1">
    <citation type="submission" date="2023-05" db="EMBL/GenBank/DDBJ databases">
        <title>Draft genome of Paenibacillus sp. CCS26.</title>
        <authorList>
            <person name="Akita H."/>
            <person name="Shinto Y."/>
            <person name="Kimura Z."/>
        </authorList>
    </citation>
    <scope>NUCLEOTIDE SEQUENCE [LARGE SCALE GENOMIC DNA]</scope>
    <source>
        <strain evidence="7 8">CCS26</strain>
    </source>
</reference>
<dbReference type="EMBL" id="BTCL01000024">
    <property type="protein sequence ID" value="GMK47947.1"/>
    <property type="molecule type" value="Genomic_DNA"/>
</dbReference>
<dbReference type="InterPro" id="IPR014284">
    <property type="entry name" value="RNA_pol_sigma-70_dom"/>
</dbReference>
<dbReference type="PANTHER" id="PTHR43133:SF51">
    <property type="entry name" value="RNA POLYMERASE SIGMA FACTOR"/>
    <property type="match status" value="1"/>
</dbReference>
<gene>
    <name evidence="7" type="ORF">PghCCS26_50770</name>
</gene>
<name>A0ABQ6NUN3_9BACL</name>
<comment type="similarity">
    <text evidence="1">Belongs to the sigma-70 factor family. ECF subfamily.</text>
</comment>
<evidence type="ECO:0000256" key="3">
    <source>
        <dbReference type="ARBA" id="ARBA00023082"/>
    </source>
</evidence>
<dbReference type="Pfam" id="PF04542">
    <property type="entry name" value="Sigma70_r2"/>
    <property type="match status" value="1"/>
</dbReference>
<dbReference type="InterPro" id="IPR007627">
    <property type="entry name" value="RNA_pol_sigma70_r2"/>
</dbReference>
<dbReference type="NCBIfam" id="TIGR02937">
    <property type="entry name" value="sigma70-ECF"/>
    <property type="match status" value="1"/>
</dbReference>
<evidence type="ECO:0000256" key="1">
    <source>
        <dbReference type="ARBA" id="ARBA00010641"/>
    </source>
</evidence>
<dbReference type="Proteomes" id="UP001285921">
    <property type="component" value="Unassembled WGS sequence"/>
</dbReference>
<sequence length="194" mass="23378">MDKSTRNNTADIELWIRLVKEGNKDAYHHVIEFYQLPLYRYVYHLLHNREEAEDAVQDVFLQVFRNMDKYSRQISFTSWLYKIAYHHCLNIIRKRKGLLSRLHLFQREAVTTDYDSSMRVDEMLRGLSLEEKQIMLLRVVEELTFEEISLILDCKAATVRKRYERTRVKMQRNYAHEEGKSIGKESWTSITPER</sequence>
<dbReference type="InterPro" id="IPR039425">
    <property type="entry name" value="RNA_pol_sigma-70-like"/>
</dbReference>
<comment type="caution">
    <text evidence="7">The sequence shown here is derived from an EMBL/GenBank/DDBJ whole genome shotgun (WGS) entry which is preliminary data.</text>
</comment>
<protein>
    <submittedName>
        <fullName evidence="7">RNA polymerase sigma factor</fullName>
    </submittedName>
</protein>
<evidence type="ECO:0000259" key="5">
    <source>
        <dbReference type="Pfam" id="PF04542"/>
    </source>
</evidence>
<dbReference type="InterPro" id="IPR013325">
    <property type="entry name" value="RNA_pol_sigma_r2"/>
</dbReference>
<dbReference type="Gene3D" id="1.10.1740.10">
    <property type="match status" value="1"/>
</dbReference>
<feature type="domain" description="RNA polymerase sigma-70 region 2" evidence="5">
    <location>
        <begin position="34"/>
        <end position="96"/>
    </location>
</feature>
<feature type="domain" description="RNA polymerase sigma factor 70 region 4 type 2" evidence="6">
    <location>
        <begin position="118"/>
        <end position="170"/>
    </location>
</feature>
<dbReference type="SUPFAM" id="SSF88946">
    <property type="entry name" value="Sigma2 domain of RNA polymerase sigma factors"/>
    <property type="match status" value="1"/>
</dbReference>
<dbReference type="Pfam" id="PF08281">
    <property type="entry name" value="Sigma70_r4_2"/>
    <property type="match status" value="1"/>
</dbReference>
<accession>A0ABQ6NUN3</accession>
<dbReference type="Gene3D" id="1.10.10.10">
    <property type="entry name" value="Winged helix-like DNA-binding domain superfamily/Winged helix DNA-binding domain"/>
    <property type="match status" value="1"/>
</dbReference>
<evidence type="ECO:0000256" key="2">
    <source>
        <dbReference type="ARBA" id="ARBA00023015"/>
    </source>
</evidence>
<evidence type="ECO:0000313" key="8">
    <source>
        <dbReference type="Proteomes" id="UP001285921"/>
    </source>
</evidence>
<dbReference type="InterPro" id="IPR013249">
    <property type="entry name" value="RNA_pol_sigma70_r4_t2"/>
</dbReference>
<keyword evidence="2" id="KW-0805">Transcription regulation</keyword>
<evidence type="ECO:0000313" key="7">
    <source>
        <dbReference type="EMBL" id="GMK47947.1"/>
    </source>
</evidence>
<dbReference type="CDD" id="cd06171">
    <property type="entry name" value="Sigma70_r4"/>
    <property type="match status" value="1"/>
</dbReference>
<dbReference type="PANTHER" id="PTHR43133">
    <property type="entry name" value="RNA POLYMERASE ECF-TYPE SIGMA FACTO"/>
    <property type="match status" value="1"/>
</dbReference>